<protein>
    <submittedName>
        <fullName evidence="1">Uncharacterized protein</fullName>
    </submittedName>
</protein>
<accession>A0ABU1ATZ6</accession>
<evidence type="ECO:0000313" key="2">
    <source>
        <dbReference type="Proteomes" id="UP001225316"/>
    </source>
</evidence>
<sequence length="129" mass="14072">MVDIVDSFGAEPIKAEFGDSPQLLSFLEANFAGAEQADARRQLLELSDESAFSLRQWVASLRTVRAWLDARGLEMSLEEELGYVCCAGEAAGAGANLTYLPALVAEMLESYGCERAEPRRKIKRGLGEV</sequence>
<dbReference type="Proteomes" id="UP001225316">
    <property type="component" value="Unassembled WGS sequence"/>
</dbReference>
<dbReference type="RefSeq" id="WP_308949832.1">
    <property type="nucleotide sequence ID" value="NZ_JARXHW010000016.1"/>
</dbReference>
<keyword evidence="2" id="KW-1185">Reference proteome</keyword>
<evidence type="ECO:0000313" key="1">
    <source>
        <dbReference type="EMBL" id="MDQ8207629.1"/>
    </source>
</evidence>
<organism evidence="1 2">
    <name type="scientific">Thalassobacterium maritimum</name>
    <dbReference type="NCBI Taxonomy" id="3041265"/>
    <lineage>
        <taxon>Bacteria</taxon>
        <taxon>Pseudomonadati</taxon>
        <taxon>Verrucomicrobiota</taxon>
        <taxon>Opitutia</taxon>
        <taxon>Puniceicoccales</taxon>
        <taxon>Coraliomargaritaceae</taxon>
        <taxon>Thalassobacterium</taxon>
    </lineage>
</organism>
<name>A0ABU1ATZ6_9BACT</name>
<gene>
    <name evidence="1" type="ORF">QEH52_08925</name>
</gene>
<reference evidence="1 2" key="1">
    <citation type="submission" date="2023-04" db="EMBL/GenBank/DDBJ databases">
        <title>A novel bacteria isolated from coastal sediment.</title>
        <authorList>
            <person name="Liu X.-J."/>
            <person name="Du Z.-J."/>
        </authorList>
    </citation>
    <scope>NUCLEOTIDE SEQUENCE [LARGE SCALE GENOMIC DNA]</scope>
    <source>
        <strain evidence="1 2">SDUM461003</strain>
    </source>
</reference>
<comment type="caution">
    <text evidence="1">The sequence shown here is derived from an EMBL/GenBank/DDBJ whole genome shotgun (WGS) entry which is preliminary data.</text>
</comment>
<proteinExistence type="predicted"/>
<dbReference type="EMBL" id="JARXHW010000016">
    <property type="protein sequence ID" value="MDQ8207629.1"/>
    <property type="molecule type" value="Genomic_DNA"/>
</dbReference>